<name>A0A7T8K783_CALRO</name>
<organism evidence="1 2">
    <name type="scientific">Caligus rogercresseyi</name>
    <name type="common">Sea louse</name>
    <dbReference type="NCBI Taxonomy" id="217165"/>
    <lineage>
        <taxon>Eukaryota</taxon>
        <taxon>Metazoa</taxon>
        <taxon>Ecdysozoa</taxon>
        <taxon>Arthropoda</taxon>
        <taxon>Crustacea</taxon>
        <taxon>Multicrustacea</taxon>
        <taxon>Hexanauplia</taxon>
        <taxon>Copepoda</taxon>
        <taxon>Siphonostomatoida</taxon>
        <taxon>Caligidae</taxon>
        <taxon>Caligus</taxon>
    </lineage>
</organism>
<protein>
    <submittedName>
        <fullName evidence="1">Uncharacterized protein</fullName>
    </submittedName>
</protein>
<gene>
    <name evidence="1" type="ORF">FKW44_009289</name>
</gene>
<keyword evidence="2" id="KW-1185">Reference proteome</keyword>
<reference evidence="2" key="1">
    <citation type="submission" date="2021-01" db="EMBL/GenBank/DDBJ databases">
        <title>Caligus Genome Assembly.</title>
        <authorList>
            <person name="Gallardo-Escarate C."/>
        </authorList>
    </citation>
    <scope>NUCLEOTIDE SEQUENCE [LARGE SCALE GENOMIC DNA]</scope>
</reference>
<dbReference type="AlphaFoldDB" id="A0A7T8K783"/>
<dbReference type="EMBL" id="CP045895">
    <property type="protein sequence ID" value="QQP48848.1"/>
    <property type="molecule type" value="Genomic_DNA"/>
</dbReference>
<sequence>MNPFRSVSSASQFVSASRIQNVGTSYSTCPQQYAFHQTQTSTSTTRQLPLQPLLHPHAISIHPDILHLWIYQALVFTQTIPSCGSPDIILLGSEHELAPTPVTNGPGKLCWPCPHHWSANHHHRSSVRLFLI</sequence>
<accession>A0A7T8K783</accession>
<evidence type="ECO:0000313" key="2">
    <source>
        <dbReference type="Proteomes" id="UP000595437"/>
    </source>
</evidence>
<dbReference type="Proteomes" id="UP000595437">
    <property type="component" value="Chromosome 6"/>
</dbReference>
<proteinExistence type="predicted"/>
<evidence type="ECO:0000313" key="1">
    <source>
        <dbReference type="EMBL" id="QQP48848.1"/>
    </source>
</evidence>